<comment type="similarity">
    <text evidence="2">Belongs to the histidine acid phosphatase family.</text>
</comment>
<protein>
    <submittedName>
        <fullName evidence="5 6">Venom acid phosphatase Acph-1</fullName>
    </submittedName>
</protein>
<gene>
    <name evidence="5 6" type="primary">LOC113203877</name>
</gene>
<reference evidence="5 6" key="1">
    <citation type="submission" date="2025-04" db="UniProtKB">
        <authorList>
            <consortium name="RefSeq"/>
        </authorList>
    </citation>
    <scope>IDENTIFICATION</scope>
    <source>
        <tissue evidence="5 6">Whole organism</tissue>
    </source>
</reference>
<comment type="catalytic activity">
    <reaction evidence="1">
        <text>a phosphate monoester + H2O = an alcohol + phosphate</text>
        <dbReference type="Rhea" id="RHEA:15017"/>
        <dbReference type="ChEBI" id="CHEBI:15377"/>
        <dbReference type="ChEBI" id="CHEBI:30879"/>
        <dbReference type="ChEBI" id="CHEBI:43474"/>
        <dbReference type="ChEBI" id="CHEBI:67140"/>
        <dbReference type="EC" id="3.1.3.2"/>
    </reaction>
</comment>
<dbReference type="GO" id="GO:0003993">
    <property type="term" value="F:acid phosphatase activity"/>
    <property type="evidence" value="ECO:0007669"/>
    <property type="project" value="UniProtKB-EC"/>
</dbReference>
<dbReference type="GeneID" id="113203877"/>
<dbReference type="Pfam" id="PF00328">
    <property type="entry name" value="His_Phos_2"/>
    <property type="match status" value="1"/>
</dbReference>
<dbReference type="SUPFAM" id="SSF53254">
    <property type="entry name" value="Phosphoglycerate mutase-like"/>
    <property type="match status" value="1"/>
</dbReference>
<keyword evidence="4" id="KW-1185">Reference proteome</keyword>
<accession>A0A6J1S799</accession>
<evidence type="ECO:0000256" key="1">
    <source>
        <dbReference type="ARBA" id="ARBA00000032"/>
    </source>
</evidence>
<dbReference type="Proteomes" id="UP000504606">
    <property type="component" value="Unplaced"/>
</dbReference>
<dbReference type="InterPro" id="IPR033379">
    <property type="entry name" value="Acid_Pase_AS"/>
</dbReference>
<dbReference type="PROSITE" id="PS00778">
    <property type="entry name" value="HIS_ACID_PHOSPHAT_2"/>
    <property type="match status" value="1"/>
</dbReference>
<name>A0A6J1S799_FRAOC</name>
<dbReference type="RefSeq" id="XP_052125493.1">
    <property type="nucleotide sequence ID" value="XM_052269533.1"/>
</dbReference>
<evidence type="ECO:0000313" key="6">
    <source>
        <dbReference type="RefSeq" id="XP_052125494.1"/>
    </source>
</evidence>
<dbReference type="OrthoDB" id="258392at2759"/>
<keyword evidence="3" id="KW-0812">Transmembrane</keyword>
<dbReference type="PANTHER" id="PTHR11567">
    <property type="entry name" value="ACID PHOSPHATASE-RELATED"/>
    <property type="match status" value="1"/>
</dbReference>
<dbReference type="RefSeq" id="XP_052125494.1">
    <property type="nucleotide sequence ID" value="XM_052269534.1"/>
</dbReference>
<evidence type="ECO:0000313" key="4">
    <source>
        <dbReference type="Proteomes" id="UP000504606"/>
    </source>
</evidence>
<dbReference type="Gene3D" id="3.40.50.1240">
    <property type="entry name" value="Phosphoglycerate mutase-like"/>
    <property type="match status" value="1"/>
</dbReference>
<dbReference type="InterPro" id="IPR050645">
    <property type="entry name" value="Histidine_acid_phosphatase"/>
</dbReference>
<evidence type="ECO:0000256" key="2">
    <source>
        <dbReference type="ARBA" id="ARBA00005375"/>
    </source>
</evidence>
<keyword evidence="3" id="KW-0472">Membrane</keyword>
<dbReference type="InterPro" id="IPR000560">
    <property type="entry name" value="His_Pase_clade-2"/>
</dbReference>
<dbReference type="CDD" id="cd07061">
    <property type="entry name" value="HP_HAP_like"/>
    <property type="match status" value="1"/>
</dbReference>
<dbReference type="InterPro" id="IPR029033">
    <property type="entry name" value="His_PPase_superfam"/>
</dbReference>
<organism evidence="4 5">
    <name type="scientific">Frankliniella occidentalis</name>
    <name type="common">Western flower thrips</name>
    <name type="synonym">Euthrips occidentalis</name>
    <dbReference type="NCBI Taxonomy" id="133901"/>
    <lineage>
        <taxon>Eukaryota</taxon>
        <taxon>Metazoa</taxon>
        <taxon>Ecdysozoa</taxon>
        <taxon>Arthropoda</taxon>
        <taxon>Hexapoda</taxon>
        <taxon>Insecta</taxon>
        <taxon>Pterygota</taxon>
        <taxon>Neoptera</taxon>
        <taxon>Paraneoptera</taxon>
        <taxon>Thysanoptera</taxon>
        <taxon>Terebrantia</taxon>
        <taxon>Thripoidea</taxon>
        <taxon>Thripidae</taxon>
        <taxon>Frankliniella</taxon>
    </lineage>
</organism>
<keyword evidence="3" id="KW-1133">Transmembrane helix</keyword>
<evidence type="ECO:0000313" key="5">
    <source>
        <dbReference type="RefSeq" id="XP_052125493.1"/>
    </source>
</evidence>
<dbReference type="KEGG" id="foc:113203877"/>
<dbReference type="PROSITE" id="PS00616">
    <property type="entry name" value="HIS_ACID_PHOSPHAT_1"/>
    <property type="match status" value="1"/>
</dbReference>
<dbReference type="PANTHER" id="PTHR11567:SF19">
    <property type="entry name" value="GH19849P"/>
    <property type="match status" value="1"/>
</dbReference>
<sequence>MSTGSPGYRYHDQPASSSRFSITNNLIRQRSQRMKCITVSLLGFAIFSILFAYVAFGENDTDARPAIKVAYVIFRHGDRNPTESYPTDPYNDLKYWPGGWGALTNKGKLQMYNLGAFLRARYKDVLGEVYSSDRLLVRSSYNDRCLMSAGALLAGLQPPSVSEIWLPGLNWHPIPVHSTPRSLDQLIVVKKKCPSYEKELQNAYKSEKMRKFDSENANLYQYISTHSGQNISSVLDVEFLFNTIEIEEANGHQLPQWTKNVYPQPMKNIATRSLGVFTDTLEMKRFMGGPLLDDVKVKMQNNHNQAEQKPQVFLIAGHDTTVINVMRSLGFNDAPKPEIGAALLFELHAGPSGLGESTDYVKIFYMNSSSTTDPVNLKLPGCNEPCSLNDFTNALTSIAVTPSEWEAKCNE</sequence>
<evidence type="ECO:0000256" key="3">
    <source>
        <dbReference type="SAM" id="Phobius"/>
    </source>
</evidence>
<proteinExistence type="inferred from homology"/>
<dbReference type="AlphaFoldDB" id="A0A6J1S799"/>
<feature type="transmembrane region" description="Helical" evidence="3">
    <location>
        <begin position="36"/>
        <end position="56"/>
    </location>
</feature>